<dbReference type="SUPFAM" id="SSF81296">
    <property type="entry name" value="E set domains"/>
    <property type="match status" value="1"/>
</dbReference>
<dbReference type="InterPro" id="IPR014756">
    <property type="entry name" value="Ig_E-set"/>
</dbReference>
<dbReference type="Proteomes" id="UP001334084">
    <property type="component" value="Chromosome 3"/>
</dbReference>
<protein>
    <submittedName>
        <fullName evidence="1">Arrestin-like protein</fullName>
    </submittedName>
</protein>
<sequence>MEDTTLRIILDKQLYENDEFITGKISYKSRIPRLIKKISLNLTKSRKIEFCRFKTPEHDGINSSKTSIEYSYNFDIYSPTETYELSSGAHIFPFKFSLKSSDSSTTEIKGVYFDYLVNIINSYTLTSNLFVEGDPEPQLTSKKDIQIVEMIDKAYQFQAKIELSTIMCLLYKSYTLKFFLDKPLYLSGDKLNLTIQMNRVLVKLIKNIECNLYEVLNIQSQDLDIIRTKYLVGASATLEKRNYNLSFRIPSTTPSSVNEDTFGLKILLFININFKYSGPVKIKKYLQIAKRNNELPDLENLNVLDGDVFDERVFVLT</sequence>
<keyword evidence="2" id="KW-1185">Reference proteome</keyword>
<dbReference type="GeneID" id="90540613"/>
<dbReference type="EMBL" id="CP142728">
    <property type="protein sequence ID" value="WUR02796.1"/>
    <property type="molecule type" value="Genomic_DNA"/>
</dbReference>
<dbReference type="AlphaFoldDB" id="A0AAX4JA08"/>
<proteinExistence type="predicted"/>
<organism evidence="1 2">
    <name type="scientific">Vairimorpha necatrix</name>
    <dbReference type="NCBI Taxonomy" id="6039"/>
    <lineage>
        <taxon>Eukaryota</taxon>
        <taxon>Fungi</taxon>
        <taxon>Fungi incertae sedis</taxon>
        <taxon>Microsporidia</taxon>
        <taxon>Nosematidae</taxon>
        <taxon>Vairimorpha</taxon>
    </lineage>
</organism>
<dbReference type="InterPro" id="IPR014752">
    <property type="entry name" value="Arrestin-like_C"/>
</dbReference>
<evidence type="ECO:0000313" key="1">
    <source>
        <dbReference type="EMBL" id="WUR02796.1"/>
    </source>
</evidence>
<accession>A0AAX4JA08</accession>
<evidence type="ECO:0000313" key="2">
    <source>
        <dbReference type="Proteomes" id="UP001334084"/>
    </source>
</evidence>
<gene>
    <name evidence="1" type="ORF">VNE69_03017</name>
</gene>
<reference evidence="1" key="1">
    <citation type="journal article" date="2024" name="BMC Genomics">
        <title>Functional annotation of a divergent genome using sequence and structure-based similarity.</title>
        <authorList>
            <person name="Svedberg D."/>
            <person name="Winiger R.R."/>
            <person name="Berg A."/>
            <person name="Sharma H."/>
            <person name="Tellgren-Roth C."/>
            <person name="Debrunner-Vossbrinck B.A."/>
            <person name="Vossbrinck C.R."/>
            <person name="Barandun J."/>
        </authorList>
    </citation>
    <scope>NUCLEOTIDE SEQUENCE</scope>
    <source>
        <strain evidence="1">Illinois isolate</strain>
    </source>
</reference>
<dbReference type="KEGG" id="vnx:VNE69_03017"/>
<dbReference type="Gene3D" id="2.60.40.640">
    <property type="match status" value="1"/>
</dbReference>
<dbReference type="RefSeq" id="XP_065328941.1">
    <property type="nucleotide sequence ID" value="XM_065472869.1"/>
</dbReference>
<name>A0AAX4JA08_9MICR</name>